<name>A0A7S1X8Y3_9CHLO</name>
<evidence type="ECO:0000259" key="7">
    <source>
        <dbReference type="PROSITE" id="PS51675"/>
    </source>
</evidence>
<dbReference type="InterPro" id="IPR038459">
    <property type="entry name" value="MT_TRM10-typ_sf"/>
</dbReference>
<dbReference type="PROSITE" id="PS51675">
    <property type="entry name" value="SAM_MT_TRM10"/>
    <property type="match status" value="1"/>
</dbReference>
<evidence type="ECO:0000256" key="3">
    <source>
        <dbReference type="ARBA" id="ARBA00022679"/>
    </source>
</evidence>
<evidence type="ECO:0000256" key="2">
    <source>
        <dbReference type="ARBA" id="ARBA00022603"/>
    </source>
</evidence>
<dbReference type="Gene3D" id="3.40.1280.30">
    <property type="match status" value="1"/>
</dbReference>
<dbReference type="PANTHER" id="PTHR13563:SF13">
    <property type="entry name" value="TRNA METHYLTRANSFERASE 10 HOMOLOG A"/>
    <property type="match status" value="1"/>
</dbReference>
<protein>
    <recommendedName>
        <fullName evidence="1">tRNA (guanine(9)-N(1))-methyltransferase</fullName>
        <ecNumber evidence="1">2.1.1.221</ecNumber>
    </recommendedName>
</protein>
<dbReference type="GO" id="GO:0000049">
    <property type="term" value="F:tRNA binding"/>
    <property type="evidence" value="ECO:0007669"/>
    <property type="project" value="TreeGrafter"/>
</dbReference>
<evidence type="ECO:0000256" key="5">
    <source>
        <dbReference type="ARBA" id="ARBA00048434"/>
    </source>
</evidence>
<dbReference type="PANTHER" id="PTHR13563">
    <property type="entry name" value="TRNA (GUANINE-9-) METHYLTRANSFERASE"/>
    <property type="match status" value="1"/>
</dbReference>
<dbReference type="GO" id="GO:0005634">
    <property type="term" value="C:nucleus"/>
    <property type="evidence" value="ECO:0007669"/>
    <property type="project" value="TreeGrafter"/>
</dbReference>
<dbReference type="AlphaFoldDB" id="A0A7S1X8Y3"/>
<keyword evidence="2" id="KW-0489">Methyltransferase</keyword>
<evidence type="ECO:0000313" key="8">
    <source>
        <dbReference type="EMBL" id="CAD9216035.1"/>
    </source>
</evidence>
<feature type="region of interest" description="Disordered" evidence="6">
    <location>
        <begin position="83"/>
        <end position="114"/>
    </location>
</feature>
<sequence>MAGRTVKDEATADGTELPIVFEDAQGEAAQACAVRGPSSFSGNGSDLEGKSDKDGLELPFWRKTKNAALPDDFWDHRRMLRNKNRSARNKANRRSRNEALKQQQEEETQGLTPEELAERKEAAYQQRIAAHLAQKEKVEEALRSGLKLAVECSFIQQYSNREVRSMAKQLEYSVVANKRAVKPMALTFCSWQGDISEFAGVMGGDRWPVNRELRAVHEAYPAEQLVVLSPDGEEPLMELDPSKIYCIGGIVDRTTKKNVTKSWAEEKRVPAMRLPIQEFMPIVGGHGKRQVLNINDVVVALLEFHACGDWTQALNAALPERKKRANANAASKHSRRKKVTCKAGIHA</sequence>
<dbReference type="InterPro" id="IPR028564">
    <property type="entry name" value="MT_TRM10-typ"/>
</dbReference>
<keyword evidence="3" id="KW-0808">Transferase</keyword>
<reference evidence="8" key="1">
    <citation type="submission" date="2021-01" db="EMBL/GenBank/DDBJ databases">
        <authorList>
            <person name="Corre E."/>
            <person name="Pelletier E."/>
            <person name="Niang G."/>
            <person name="Scheremetjew M."/>
            <person name="Finn R."/>
            <person name="Kale V."/>
            <person name="Holt S."/>
            <person name="Cochrane G."/>
            <person name="Meng A."/>
            <person name="Brown T."/>
            <person name="Cohen L."/>
        </authorList>
    </citation>
    <scope>NUCLEOTIDE SEQUENCE</scope>
    <source>
        <strain evidence="8">PLY429</strain>
    </source>
</reference>
<feature type="domain" description="SAM-dependent MTase TRM10-type" evidence="7">
    <location>
        <begin position="134"/>
        <end position="325"/>
    </location>
</feature>
<feature type="compositionally biased region" description="Basic residues" evidence="6">
    <location>
        <begin position="83"/>
        <end position="94"/>
    </location>
</feature>
<organism evidence="8">
    <name type="scientific">Tetraselmis chuii</name>
    <dbReference type="NCBI Taxonomy" id="63592"/>
    <lineage>
        <taxon>Eukaryota</taxon>
        <taxon>Viridiplantae</taxon>
        <taxon>Chlorophyta</taxon>
        <taxon>core chlorophytes</taxon>
        <taxon>Chlorodendrophyceae</taxon>
        <taxon>Chlorodendrales</taxon>
        <taxon>Chlorodendraceae</taxon>
        <taxon>Tetraselmis</taxon>
    </lineage>
</organism>
<evidence type="ECO:0000256" key="4">
    <source>
        <dbReference type="ARBA" id="ARBA00022691"/>
    </source>
</evidence>
<dbReference type="GO" id="GO:0052905">
    <property type="term" value="F:tRNA (guanosine(9)-N1)-methyltransferase activity"/>
    <property type="evidence" value="ECO:0007669"/>
    <property type="project" value="UniProtKB-EC"/>
</dbReference>
<evidence type="ECO:0000256" key="1">
    <source>
        <dbReference type="ARBA" id="ARBA00012797"/>
    </source>
</evidence>
<feature type="region of interest" description="Disordered" evidence="6">
    <location>
        <begin position="28"/>
        <end position="54"/>
    </location>
</feature>
<dbReference type="InterPro" id="IPR007356">
    <property type="entry name" value="tRNA_m1G_MeTrfase_euk"/>
</dbReference>
<comment type="catalytic activity">
    <reaction evidence="5">
        <text>guanosine(9) in tRNA + S-adenosyl-L-methionine = N(1)-methylguanosine(9) in tRNA + S-adenosyl-L-homocysteine + H(+)</text>
        <dbReference type="Rhea" id="RHEA:43156"/>
        <dbReference type="Rhea" id="RHEA-COMP:10367"/>
        <dbReference type="Rhea" id="RHEA-COMP:10368"/>
        <dbReference type="ChEBI" id="CHEBI:15378"/>
        <dbReference type="ChEBI" id="CHEBI:57856"/>
        <dbReference type="ChEBI" id="CHEBI:59789"/>
        <dbReference type="ChEBI" id="CHEBI:73542"/>
        <dbReference type="ChEBI" id="CHEBI:74269"/>
        <dbReference type="EC" id="2.1.1.221"/>
    </reaction>
</comment>
<keyword evidence="4" id="KW-0949">S-adenosyl-L-methionine</keyword>
<dbReference type="CDD" id="cd18089">
    <property type="entry name" value="SPOUT_Trm10-like"/>
    <property type="match status" value="1"/>
</dbReference>
<dbReference type="EC" id="2.1.1.221" evidence="1"/>
<dbReference type="GO" id="GO:0002939">
    <property type="term" value="P:tRNA N1-guanine methylation"/>
    <property type="evidence" value="ECO:0007669"/>
    <property type="project" value="TreeGrafter"/>
</dbReference>
<dbReference type="EMBL" id="HBGG01034805">
    <property type="protein sequence ID" value="CAD9216035.1"/>
    <property type="molecule type" value="Transcribed_RNA"/>
</dbReference>
<gene>
    <name evidence="8" type="ORF">TCHU04912_LOCUS18275</name>
</gene>
<evidence type="ECO:0000256" key="6">
    <source>
        <dbReference type="SAM" id="MobiDB-lite"/>
    </source>
</evidence>
<feature type="region of interest" description="Disordered" evidence="6">
    <location>
        <begin position="324"/>
        <end position="347"/>
    </location>
</feature>
<accession>A0A7S1X8Y3</accession>
<proteinExistence type="predicted"/>